<dbReference type="PANTHER" id="PTHR46825">
    <property type="entry name" value="D-ALANYL-D-ALANINE-CARBOXYPEPTIDASE/ENDOPEPTIDASE AMPH"/>
    <property type="match status" value="1"/>
</dbReference>
<dbReference type="InterPro" id="IPR012338">
    <property type="entry name" value="Beta-lactam/transpept-like"/>
</dbReference>
<accession>A0A0S7B6R3</accession>
<dbReference type="Gene3D" id="3.40.710.10">
    <property type="entry name" value="DD-peptidase/beta-lactamase superfamily"/>
    <property type="match status" value="1"/>
</dbReference>
<sequence>MRLESSLQDRIDSYFVDYDTPHTPGCALGLILDGELVYARGYGLADLEQGTPITPDTVFHLASVSKQFTAACIALLEEAGELALEDKVGRYIPYLPEAAQALTLKNLVYMTNGLEDFYSVSNLIRGIPEDEYFSEENAIEIIRAANWLKFSPGASWSYSNTGYFLLGKIVERVSGQSLAQFAGEHIFSPLGMAHTFFRDDRRRIIPHRANGYARAAFFHPGDPTYAEEKRYDHHREPMALPGAGQAWSTVNDLFHWDQNFYHNVLGKGDQRLIERLTTPGHLDDGTPTNYAFGLFVTRAHGCRVISHEGGAPGTNTVIYRVPEKRCSFICLANTNDFIDAQFKKFGPTYYEDLAGTISPWAAVAEADEETRKPIFTGVNLEPASDLSPEQEALRGSYEDAATVFVWEVTPTPAGAVIRENFGQKFPLVRLPDAAPDGAVYSADGRNLRCTFMRDAGVQDGPFTRILVEGAPSCQPGQPARVFQRFFSTPRSMDELHTYAGMYRCAGVRAGYRVIPVETGLRLQNLEPRNDVLNVVFTPTIPDLFMAHYPPALEWYMVHFRRDETGRVASFVFRDEVPGRENWVFEKCADDGGIP</sequence>
<dbReference type="Proteomes" id="UP000055060">
    <property type="component" value="Unassembled WGS sequence"/>
</dbReference>
<dbReference type="InterPro" id="IPR001466">
    <property type="entry name" value="Beta-lactam-related"/>
</dbReference>
<gene>
    <name evidence="2" type="ORF">LARV_00664</name>
</gene>
<reference evidence="2" key="1">
    <citation type="submission" date="2015-07" db="EMBL/GenBank/DDBJ databases">
        <title>Draft Genome Sequences of Anaerolinea thermolimosa IMO-1, Bellilinea caldifistulae GOMI-1, Leptolinea tardivitalis YMTK-2, Levilinea saccharolytica KIBI-1,Longilinea arvoryzae KOME-1, Previously Described as Members of the Anaerolineaceae (Chloroflexi).</title>
        <authorList>
            <person name="Sekiguchi Y."/>
            <person name="Ohashi A."/>
            <person name="Matsuura N."/>
            <person name="Tourlousse M.D."/>
        </authorList>
    </citation>
    <scope>NUCLEOTIDE SEQUENCE [LARGE SCALE GENOMIC DNA]</scope>
    <source>
        <strain evidence="2">KOME-1</strain>
    </source>
</reference>
<evidence type="ECO:0000313" key="2">
    <source>
        <dbReference type="EMBL" id="GAP12924.1"/>
    </source>
</evidence>
<dbReference type="EMBL" id="DF967972">
    <property type="protein sequence ID" value="GAP12924.1"/>
    <property type="molecule type" value="Genomic_DNA"/>
</dbReference>
<keyword evidence="3" id="KW-1185">Reference proteome</keyword>
<evidence type="ECO:0000259" key="1">
    <source>
        <dbReference type="Pfam" id="PF00144"/>
    </source>
</evidence>
<name>A0A0S7B6R3_9CHLR</name>
<dbReference type="PANTHER" id="PTHR46825:SF9">
    <property type="entry name" value="BETA-LACTAMASE-RELATED DOMAIN-CONTAINING PROTEIN"/>
    <property type="match status" value="1"/>
</dbReference>
<proteinExistence type="predicted"/>
<dbReference type="STRING" id="360412.LARV_00664"/>
<dbReference type="SUPFAM" id="SSF56601">
    <property type="entry name" value="beta-lactamase/transpeptidase-like"/>
    <property type="match status" value="1"/>
</dbReference>
<evidence type="ECO:0000313" key="3">
    <source>
        <dbReference type="Proteomes" id="UP000055060"/>
    </source>
</evidence>
<dbReference type="RefSeq" id="WP_075072305.1">
    <property type="nucleotide sequence ID" value="NZ_DF967972.1"/>
</dbReference>
<dbReference type="InterPro" id="IPR050491">
    <property type="entry name" value="AmpC-like"/>
</dbReference>
<dbReference type="AlphaFoldDB" id="A0A0S7B6R3"/>
<feature type="domain" description="Beta-lactamase-related" evidence="1">
    <location>
        <begin position="19"/>
        <end position="337"/>
    </location>
</feature>
<organism evidence="2">
    <name type="scientific">Longilinea arvoryzae</name>
    <dbReference type="NCBI Taxonomy" id="360412"/>
    <lineage>
        <taxon>Bacteria</taxon>
        <taxon>Bacillati</taxon>
        <taxon>Chloroflexota</taxon>
        <taxon>Anaerolineae</taxon>
        <taxon>Anaerolineales</taxon>
        <taxon>Anaerolineaceae</taxon>
        <taxon>Longilinea</taxon>
    </lineage>
</organism>
<dbReference type="Pfam" id="PF00144">
    <property type="entry name" value="Beta-lactamase"/>
    <property type="match status" value="1"/>
</dbReference>
<protein>
    <submittedName>
        <fullName evidence="2">Beta-lactamase class C and other penicillin binding proteins</fullName>
    </submittedName>
</protein>